<dbReference type="InterPro" id="IPR001313">
    <property type="entry name" value="Pumilio_RNA-bd_rpt"/>
</dbReference>
<dbReference type="GeneID" id="28844776"/>
<dbReference type="InterPro" id="IPR016024">
    <property type="entry name" value="ARM-type_fold"/>
</dbReference>
<feature type="region of interest" description="Disordered" evidence="4">
    <location>
        <begin position="110"/>
        <end position="149"/>
    </location>
</feature>
<dbReference type="EMBL" id="LSBJ02000001">
    <property type="protein sequence ID" value="OAQ73028.1"/>
    <property type="molecule type" value="Genomic_DNA"/>
</dbReference>
<protein>
    <submittedName>
        <fullName evidence="6">Pumilio-family RNA binding repeat protein</fullName>
    </submittedName>
</protein>
<evidence type="ECO:0000259" key="5">
    <source>
        <dbReference type="PROSITE" id="PS50303"/>
    </source>
</evidence>
<name>A0A179G692_METCM</name>
<feature type="domain" description="PUM-HD" evidence="5">
    <location>
        <begin position="387"/>
        <end position="739"/>
    </location>
</feature>
<feature type="repeat" description="Pumilio" evidence="3">
    <location>
        <begin position="486"/>
        <end position="521"/>
    </location>
</feature>
<dbReference type="STRING" id="1380566.A0A179G692"/>
<feature type="region of interest" description="Disordered" evidence="4">
    <location>
        <begin position="1"/>
        <end position="74"/>
    </location>
</feature>
<dbReference type="InterPro" id="IPR033712">
    <property type="entry name" value="Pumilio_RNA-bd"/>
</dbReference>
<dbReference type="GO" id="GO:0005737">
    <property type="term" value="C:cytoplasm"/>
    <property type="evidence" value="ECO:0007669"/>
    <property type="project" value="TreeGrafter"/>
</dbReference>
<sequence length="767" mass="84527">MVTSESRGSPPQRTGSIPGLSSQEEPMRAGNDRPSSDSPSFPSGQKNIHVLATSKLVNQAGPKPTTEGSKMTDSYPMDKLLARLSEQQAVLNQQNEALKSGDDDGNMCQRLPGHTSSSNSLPITPATDGFSSTAPSTRPASATLDETRPDSDEVLRLKLQLAQAQSKISKLDQELATRGMKGEADLQGINTIRGIGIGTAVHDSAWVNTDDDQSDTSDALSTTNFTRARGIWGTTKASFPGGVIQGEAVEPQPGTWLGGRGFNHSFTDSSSSYQLMDSYRGDRLSPDPDLVMRQSASRRPNRYDHRVTNSHHFSNAGYNQSNGPTTPFEAMGGPMPSGNMHPPPGLGAIGLAAYPGYQQQQPPGTTLSPHASEFTSKTHWKNEGLPTEGPTYLPPTEPLNYRRLLDRNVTCNWKYIVDKIVCNNDQQASIFLQQKLKVGTPDQKYDIVEAIVAQAYPLMVNRFGNFLVQRCFEHGTPEQVIKIAQAIRGNTLNLSMDPFGCHVVQKAFDSVPEEYKAIMVHELLRRIPETVIHRYACHVWQKLFELRWTESPPQIMKYVNEALRGMWHEVALGETGSLVVQNIFENCLEEDKRPCIEEVLANIDIVAHGQFGNWCIQHICEHGAPPDRGRAVDHVIRYAAEYSTDQFASKVVEKCLKIGSSEFLGRYLDRVCEGRLDRTRIPLIDIASDQYGNYLVQWILNNASPQHREMVAAHIRKHMVSLRGSKFGSRVGMLCTNHAVTTRPGPGVGPSMGSRIGPAPRFAGAYR</sequence>
<dbReference type="CDD" id="cd07920">
    <property type="entry name" value="Pumilio"/>
    <property type="match status" value="1"/>
</dbReference>
<comment type="caution">
    <text evidence="6">The sequence shown here is derived from an EMBL/GenBank/DDBJ whole genome shotgun (WGS) entry which is preliminary data.</text>
</comment>
<dbReference type="PROSITE" id="PS50303">
    <property type="entry name" value="PUM_HD"/>
    <property type="match status" value="1"/>
</dbReference>
<dbReference type="OrthoDB" id="668540at2759"/>
<feature type="repeat" description="Pumilio" evidence="3">
    <location>
        <begin position="634"/>
        <end position="669"/>
    </location>
</feature>
<dbReference type="SUPFAM" id="SSF48371">
    <property type="entry name" value="ARM repeat"/>
    <property type="match status" value="1"/>
</dbReference>
<evidence type="ECO:0000256" key="1">
    <source>
        <dbReference type="ARBA" id="ARBA00022737"/>
    </source>
</evidence>
<dbReference type="Gene3D" id="1.25.10.10">
    <property type="entry name" value="Leucine-rich Repeat Variant"/>
    <property type="match status" value="1"/>
</dbReference>
<dbReference type="SMART" id="SM00025">
    <property type="entry name" value="Pumilio"/>
    <property type="match status" value="8"/>
</dbReference>
<dbReference type="GO" id="GO:0010608">
    <property type="term" value="P:post-transcriptional regulation of gene expression"/>
    <property type="evidence" value="ECO:0007669"/>
    <property type="project" value="TreeGrafter"/>
</dbReference>
<feature type="repeat" description="Pumilio" evidence="3">
    <location>
        <begin position="678"/>
        <end position="713"/>
    </location>
</feature>
<keyword evidence="1" id="KW-0677">Repeat</keyword>
<gene>
    <name evidence="6" type="ORF">VFPPC_00843</name>
</gene>
<organism evidence="6 7">
    <name type="scientific">Pochonia chlamydosporia 170</name>
    <dbReference type="NCBI Taxonomy" id="1380566"/>
    <lineage>
        <taxon>Eukaryota</taxon>
        <taxon>Fungi</taxon>
        <taxon>Dikarya</taxon>
        <taxon>Ascomycota</taxon>
        <taxon>Pezizomycotina</taxon>
        <taxon>Sordariomycetes</taxon>
        <taxon>Hypocreomycetidae</taxon>
        <taxon>Hypocreales</taxon>
        <taxon>Clavicipitaceae</taxon>
        <taxon>Pochonia</taxon>
    </lineage>
</organism>
<dbReference type="Pfam" id="PF00806">
    <property type="entry name" value="PUF"/>
    <property type="match status" value="8"/>
</dbReference>
<feature type="compositionally biased region" description="Polar residues" evidence="4">
    <location>
        <begin position="1"/>
        <end position="24"/>
    </location>
</feature>
<keyword evidence="7" id="KW-1185">Reference proteome</keyword>
<feature type="repeat" description="Pumilio" evidence="3">
    <location>
        <begin position="450"/>
        <end position="485"/>
    </location>
</feature>
<dbReference type="AlphaFoldDB" id="A0A179G692"/>
<dbReference type="Proteomes" id="UP000078397">
    <property type="component" value="Unassembled WGS sequence"/>
</dbReference>
<evidence type="ECO:0000256" key="4">
    <source>
        <dbReference type="SAM" id="MobiDB-lite"/>
    </source>
</evidence>
<feature type="compositionally biased region" description="Low complexity" evidence="4">
    <location>
        <begin position="131"/>
        <end position="143"/>
    </location>
</feature>
<evidence type="ECO:0000256" key="3">
    <source>
        <dbReference type="PROSITE-ProRule" id="PRU00317"/>
    </source>
</evidence>
<dbReference type="PROSITE" id="PS50302">
    <property type="entry name" value="PUM"/>
    <property type="match status" value="4"/>
</dbReference>
<comment type="function">
    <text evidence="2">RNA-binding nucleolar protein required for pre-rRNA processing. Involved in production of 18S rRNA and assembly of small ribosomal subunit.</text>
</comment>
<evidence type="ECO:0000256" key="2">
    <source>
        <dbReference type="ARBA" id="ARBA00024893"/>
    </source>
</evidence>
<dbReference type="InterPro" id="IPR033133">
    <property type="entry name" value="PUM-HD"/>
</dbReference>
<reference evidence="6 7" key="1">
    <citation type="journal article" date="2016" name="PLoS Pathog.">
        <title>Biosynthesis of antibiotic leucinostatins in bio-control fungus Purpureocillium lilacinum and their inhibition on phytophthora revealed by genome mining.</title>
        <authorList>
            <person name="Wang G."/>
            <person name="Liu Z."/>
            <person name="Lin R."/>
            <person name="Li E."/>
            <person name="Mao Z."/>
            <person name="Ling J."/>
            <person name="Yang Y."/>
            <person name="Yin W.B."/>
            <person name="Xie B."/>
        </authorList>
    </citation>
    <scope>NUCLEOTIDE SEQUENCE [LARGE SCALE GENOMIC DNA]</scope>
    <source>
        <strain evidence="6">170</strain>
    </source>
</reference>
<feature type="compositionally biased region" description="Basic and acidic residues" evidence="4">
    <location>
        <begin position="25"/>
        <end position="35"/>
    </location>
</feature>
<dbReference type="RefSeq" id="XP_018149111.1">
    <property type="nucleotide sequence ID" value="XM_018280782.1"/>
</dbReference>
<evidence type="ECO:0000313" key="7">
    <source>
        <dbReference type="Proteomes" id="UP000078397"/>
    </source>
</evidence>
<dbReference type="InterPro" id="IPR011989">
    <property type="entry name" value="ARM-like"/>
</dbReference>
<dbReference type="KEGG" id="pchm:VFPPC_00843"/>
<evidence type="ECO:0000313" key="6">
    <source>
        <dbReference type="EMBL" id="OAQ73028.1"/>
    </source>
</evidence>
<proteinExistence type="predicted"/>
<dbReference type="GO" id="GO:0003730">
    <property type="term" value="F:mRNA 3'-UTR binding"/>
    <property type="evidence" value="ECO:0007669"/>
    <property type="project" value="TreeGrafter"/>
</dbReference>
<dbReference type="PANTHER" id="PTHR12537">
    <property type="entry name" value="RNA BINDING PROTEIN PUMILIO-RELATED"/>
    <property type="match status" value="1"/>
</dbReference>
<dbReference type="PANTHER" id="PTHR12537:SF48">
    <property type="entry name" value="MEIOTIC COILED-COIL PROTEIN 2"/>
    <property type="match status" value="1"/>
</dbReference>
<accession>A0A179G692</accession>